<evidence type="ECO:0000256" key="1">
    <source>
        <dbReference type="SAM" id="MobiDB-lite"/>
    </source>
</evidence>
<dbReference type="InterPro" id="IPR036034">
    <property type="entry name" value="PDZ_sf"/>
</dbReference>
<feature type="domain" description="PDZ" evidence="2">
    <location>
        <begin position="43"/>
        <end position="114"/>
    </location>
</feature>
<dbReference type="EMBL" id="KB295685">
    <property type="protein sequence ID" value="ELU12779.1"/>
    <property type="molecule type" value="Genomic_DNA"/>
</dbReference>
<evidence type="ECO:0000259" key="2">
    <source>
        <dbReference type="PROSITE" id="PS50106"/>
    </source>
</evidence>
<name>R7V2L6_CAPTE</name>
<keyword evidence="5" id="KW-1185">Reference proteome</keyword>
<gene>
    <name evidence="3" type="ORF">CAPTEDRAFT_221176</name>
</gene>
<dbReference type="SMART" id="SM00228">
    <property type="entry name" value="PDZ"/>
    <property type="match status" value="1"/>
</dbReference>
<dbReference type="InterPro" id="IPR051109">
    <property type="entry name" value="MAM_complex_regulator"/>
</dbReference>
<sequence>MGGRDLPPAPLPPYEPPPPFLPVDKRQEHPDYSSDLRYFLPRTVYLRRNRENESLGFNIRGGQFKGSGMFISRVVPDSESDRLGLQEGDQILAVNGIDFESIEHENAVQLLKNSMQVHMTVRFFPYGYRKSYAEQNGAQQQNDR</sequence>
<dbReference type="OrthoDB" id="6021951at2759"/>
<reference evidence="5" key="1">
    <citation type="submission" date="2012-12" db="EMBL/GenBank/DDBJ databases">
        <authorList>
            <person name="Hellsten U."/>
            <person name="Grimwood J."/>
            <person name="Chapman J.A."/>
            <person name="Shapiro H."/>
            <person name="Aerts A."/>
            <person name="Otillar R.P."/>
            <person name="Terry A.Y."/>
            <person name="Boore J.L."/>
            <person name="Simakov O."/>
            <person name="Marletaz F."/>
            <person name="Cho S.-J."/>
            <person name="Edsinger-Gonzales E."/>
            <person name="Havlak P."/>
            <person name="Kuo D.-H."/>
            <person name="Larsson T."/>
            <person name="Lv J."/>
            <person name="Arendt D."/>
            <person name="Savage R."/>
            <person name="Osoegawa K."/>
            <person name="de Jong P."/>
            <person name="Lindberg D.R."/>
            <person name="Seaver E.C."/>
            <person name="Weisblat D.A."/>
            <person name="Putnam N.H."/>
            <person name="Grigoriev I.V."/>
            <person name="Rokhsar D.S."/>
        </authorList>
    </citation>
    <scope>NUCLEOTIDE SEQUENCE</scope>
    <source>
        <strain evidence="5">I ESC-2004</strain>
    </source>
</reference>
<dbReference type="PROSITE" id="PS50106">
    <property type="entry name" value="PDZ"/>
    <property type="match status" value="1"/>
</dbReference>
<dbReference type="SUPFAM" id="SSF50156">
    <property type="entry name" value="PDZ domain-like"/>
    <property type="match status" value="1"/>
</dbReference>
<protein>
    <recommendedName>
        <fullName evidence="2">PDZ domain-containing protein</fullName>
    </recommendedName>
</protein>
<dbReference type="Gene3D" id="2.30.42.10">
    <property type="match status" value="1"/>
</dbReference>
<dbReference type="CDD" id="cd06752">
    <property type="entry name" value="PDZ_PDZD11-like"/>
    <property type="match status" value="1"/>
</dbReference>
<evidence type="ECO:0000313" key="5">
    <source>
        <dbReference type="Proteomes" id="UP000014760"/>
    </source>
</evidence>
<proteinExistence type="predicted"/>
<feature type="compositionally biased region" description="Pro residues" evidence="1">
    <location>
        <begin position="7"/>
        <end position="21"/>
    </location>
</feature>
<evidence type="ECO:0000313" key="4">
    <source>
        <dbReference type="EnsemblMetazoa" id="CapteP221176"/>
    </source>
</evidence>
<dbReference type="Proteomes" id="UP000014760">
    <property type="component" value="Unassembled WGS sequence"/>
</dbReference>
<dbReference type="OMA" id="RGGREHN"/>
<dbReference type="AlphaFoldDB" id="R7V2L6"/>
<dbReference type="InterPro" id="IPR001478">
    <property type="entry name" value="PDZ"/>
</dbReference>
<dbReference type="Pfam" id="PF00595">
    <property type="entry name" value="PDZ"/>
    <property type="match status" value="1"/>
</dbReference>
<feature type="region of interest" description="Disordered" evidence="1">
    <location>
        <begin position="1"/>
        <end position="29"/>
    </location>
</feature>
<evidence type="ECO:0000313" key="3">
    <source>
        <dbReference type="EMBL" id="ELU12779.1"/>
    </source>
</evidence>
<dbReference type="PANTHER" id="PTHR14063">
    <property type="entry name" value="PROTEIN LIN-7 HOMOLOG"/>
    <property type="match status" value="1"/>
</dbReference>
<dbReference type="EMBL" id="AMQN01005326">
    <property type="status" value="NOT_ANNOTATED_CDS"/>
    <property type="molecule type" value="Genomic_DNA"/>
</dbReference>
<accession>R7V2L6</accession>
<reference evidence="4" key="3">
    <citation type="submission" date="2015-06" db="UniProtKB">
        <authorList>
            <consortium name="EnsemblMetazoa"/>
        </authorList>
    </citation>
    <scope>IDENTIFICATION</scope>
</reference>
<dbReference type="STRING" id="283909.R7V2L6"/>
<organism evidence="3">
    <name type="scientific">Capitella teleta</name>
    <name type="common">Polychaete worm</name>
    <dbReference type="NCBI Taxonomy" id="283909"/>
    <lineage>
        <taxon>Eukaryota</taxon>
        <taxon>Metazoa</taxon>
        <taxon>Spiralia</taxon>
        <taxon>Lophotrochozoa</taxon>
        <taxon>Annelida</taxon>
        <taxon>Polychaeta</taxon>
        <taxon>Sedentaria</taxon>
        <taxon>Scolecida</taxon>
        <taxon>Capitellidae</taxon>
        <taxon>Capitella</taxon>
    </lineage>
</organism>
<dbReference type="EnsemblMetazoa" id="CapteT221176">
    <property type="protein sequence ID" value="CapteP221176"/>
    <property type="gene ID" value="CapteG221176"/>
</dbReference>
<dbReference type="HOGENOM" id="CLU_133335_0_0_1"/>
<reference evidence="3 5" key="2">
    <citation type="journal article" date="2013" name="Nature">
        <title>Insights into bilaterian evolution from three spiralian genomes.</title>
        <authorList>
            <person name="Simakov O."/>
            <person name="Marletaz F."/>
            <person name="Cho S.J."/>
            <person name="Edsinger-Gonzales E."/>
            <person name="Havlak P."/>
            <person name="Hellsten U."/>
            <person name="Kuo D.H."/>
            <person name="Larsson T."/>
            <person name="Lv J."/>
            <person name="Arendt D."/>
            <person name="Savage R."/>
            <person name="Osoegawa K."/>
            <person name="de Jong P."/>
            <person name="Grimwood J."/>
            <person name="Chapman J.A."/>
            <person name="Shapiro H."/>
            <person name="Aerts A."/>
            <person name="Otillar R.P."/>
            <person name="Terry A.Y."/>
            <person name="Boore J.L."/>
            <person name="Grigoriev I.V."/>
            <person name="Lindberg D.R."/>
            <person name="Seaver E.C."/>
            <person name="Weisblat D.A."/>
            <person name="Putnam N.H."/>
            <person name="Rokhsar D.S."/>
        </authorList>
    </citation>
    <scope>NUCLEOTIDE SEQUENCE</scope>
    <source>
        <strain evidence="3 5">I ESC-2004</strain>
    </source>
</reference>